<feature type="compositionally biased region" description="Basic and acidic residues" evidence="8">
    <location>
        <begin position="207"/>
        <end position="221"/>
    </location>
</feature>
<feature type="compositionally biased region" description="Basic and acidic residues" evidence="8">
    <location>
        <begin position="763"/>
        <end position="783"/>
    </location>
</feature>
<feature type="region of interest" description="Disordered" evidence="8">
    <location>
        <begin position="108"/>
        <end position="251"/>
    </location>
</feature>
<reference evidence="10" key="1">
    <citation type="journal article" date="2022" name="J. Hered.">
        <title>A De Novo Chromosome-Level Genome Assembly of the White-Tailed Deer, Odocoileus Virginianus.</title>
        <authorList>
            <person name="London E.W."/>
            <person name="Roca A.L."/>
            <person name="Novakofski J.E."/>
            <person name="Mateus-Pinilla N.E."/>
        </authorList>
    </citation>
    <scope>NUCLEOTIDE SEQUENCE [LARGE SCALE GENOMIC DNA]</scope>
</reference>
<feature type="compositionally biased region" description="Basic and acidic residues" evidence="8">
    <location>
        <begin position="1449"/>
        <end position="1468"/>
    </location>
</feature>
<feature type="compositionally biased region" description="Basic and acidic residues" evidence="8">
    <location>
        <begin position="435"/>
        <end position="467"/>
    </location>
</feature>
<evidence type="ECO:0000256" key="8">
    <source>
        <dbReference type="SAM" id="MobiDB-lite"/>
    </source>
</evidence>
<feature type="compositionally biased region" description="Low complexity" evidence="8">
    <location>
        <begin position="1549"/>
        <end position="1560"/>
    </location>
</feature>
<keyword evidence="10" id="KW-1185">Reference proteome</keyword>
<name>A0ABM4HGH7_ODOVR</name>
<feature type="compositionally biased region" description="Basic and acidic residues" evidence="8">
    <location>
        <begin position="1327"/>
        <end position="1338"/>
    </location>
</feature>
<dbReference type="PANTHER" id="PTHR11501:SF15">
    <property type="entry name" value="MICROTUBULE-ASSOCIATED PROTEIN 2"/>
    <property type="match status" value="1"/>
</dbReference>
<feature type="compositionally biased region" description="Low complexity" evidence="8">
    <location>
        <begin position="381"/>
        <end position="391"/>
    </location>
</feature>
<evidence type="ECO:0000313" key="10">
    <source>
        <dbReference type="Proteomes" id="UP001652640"/>
    </source>
</evidence>
<evidence type="ECO:0000256" key="6">
    <source>
        <dbReference type="ARBA" id="ARBA00023212"/>
    </source>
</evidence>
<evidence type="ECO:0000256" key="4">
    <source>
        <dbReference type="ARBA" id="ARBA00022701"/>
    </source>
</evidence>
<dbReference type="Pfam" id="PF08377">
    <property type="entry name" value="MAP2_projctn"/>
    <property type="match status" value="1"/>
</dbReference>
<feature type="region of interest" description="Disordered" evidence="8">
    <location>
        <begin position="1107"/>
        <end position="1169"/>
    </location>
</feature>
<feature type="region of interest" description="Disordered" evidence="8">
    <location>
        <begin position="587"/>
        <end position="680"/>
    </location>
</feature>
<evidence type="ECO:0000256" key="7">
    <source>
        <dbReference type="RuleBase" id="RU000686"/>
    </source>
</evidence>
<feature type="compositionally biased region" description="Basic and acidic residues" evidence="8">
    <location>
        <begin position="364"/>
        <end position="380"/>
    </location>
</feature>
<feature type="compositionally biased region" description="Basic and acidic residues" evidence="8">
    <location>
        <begin position="174"/>
        <end position="194"/>
    </location>
</feature>
<feature type="region of interest" description="Disordered" evidence="8">
    <location>
        <begin position="1787"/>
        <end position="1809"/>
    </location>
</feature>
<keyword evidence="4 7" id="KW-0493">Microtubule</keyword>
<evidence type="ECO:0000256" key="2">
    <source>
        <dbReference type="ARBA" id="ARBA00022490"/>
    </source>
</evidence>
<keyword evidence="6 7" id="KW-0206">Cytoskeleton</keyword>
<dbReference type="InterPro" id="IPR001084">
    <property type="entry name" value="MAP_tubulin-bd_rpt"/>
</dbReference>
<feature type="compositionally biased region" description="Basic and acidic residues" evidence="8">
    <location>
        <begin position="947"/>
        <end position="983"/>
    </location>
</feature>
<keyword evidence="3" id="KW-0597">Phosphoprotein</keyword>
<gene>
    <name evidence="11" type="primary">MAP2</name>
</gene>
<feature type="compositionally biased region" description="Basic and acidic residues" evidence="8">
    <location>
        <begin position="614"/>
        <end position="623"/>
    </location>
</feature>
<feature type="region of interest" description="Disordered" evidence="8">
    <location>
        <begin position="1"/>
        <end position="88"/>
    </location>
</feature>
<sequence>MADDQKDEAKAPHWTSAQLTEASAQPHPPEIKDQGGAGEGLVRSTNGFPYREDEEGAFGEHGSQGTYSNTKENGINGELTSADRETAEEVSARIVQVVTAEAVAVLKGEQEKEAQPKDQPPALPLAAEETANLPPSPPPSPASEQTVPVEEGLLTASKMEFHDQQELTPSPAEPVDKKEKEPETESKPGEDLKHAALVSQLETTKTSPDKKDVQGPEEEKAPPTLFGHTLGASLEDTKPKTEPSLVVPDIGLPAEPTAAKEQKDWFIQMPTEAKKDEWGLVAPISPGPLTPMKEKDVLEDIPKWEGKQFDSPMPSPFQGGSFTLPFDISKTEIVAAASPFVPALLQPDDQKSLEETGSPATAKDSSKVEEPQKDQPDKIAEAPASEAVAAPKDAHVSIVEECVPEKVSEEEKGMTKEESVQIKETPTLSGQESVLAEKEPHLKLEEKTTISDKEDMPKESEPPKLTDEETNIIHPSTEHTYSKKEEKGQEPPTDILKQDSFPVSLEQAVTDSAVTTQTPEKVMMEPTALSEKTATQELFEEKVADKDHEVDGVGAVTSAELDMAFYEDKSGMSKYFETSALKEVTKSIQPGSDYYELSDTRESAQEAFDAVSPVHKDGDKALPEEEPQPRAPAQEAGYSTLAQSHPSDLPEEPSSPQERMFTIDPKVYGEKRDLHSKNKDDLTLSRSLGLGGRSAIEQRSMSINLPMSCLDSIALGFNFGRGHDLSPLASDILTNTSGSMDEGDDYLPATTPAVDKAPCFPTESKEEKEQVKEEKDTGEENARVETSCESPFLAKDYYKNGTVMAPDLPEMLDLAGTRSRLASVSADTEVARRKSVPSETVVEESGTGLPPVTDENHIIVKTDSQLEDLGYCVFNKYTVPLPSPVQDSENLSGESGSFYEGTDDKARRDLATDLSLIEVKLAAAGRVKDEVGAEKEASPPISGDRAGLSRELDQEKKANDKLDTVLEKSEEHADSKEHTKETEEAGDEAETLGLGVTQEQAAARELTISKDASPLVAEKAEKGLSSVPEGAEVEPSKKAEAELDLAAKKAEQGQLDIKISDFGQMASGLHVDAGRAAELKLEATQDLAPSATAPQEVDAFMGVESSHVKEGTKVSETEVKEKVAKPDLVHQEAVDKEESYESSGEHESLTMESLKADEGKKETSPESSLIQDEIAIKLSVEIPCAPVVSEADVATDERADVQMEFIQLPKEESQETPDISITPSDVTEQLPEATRAEPAEAQSEEEEIEARGEYDKLLFRSDTLQITDLGAPGVREEFVETCPGEHKGVIESVVTIEDDFITVVQTTTDEGESGSHSVRFAALEQPEVERRPSPHAGEELEPEEAAEAQAEPKDGSPEAPASPEREEVGFSEYKTETYEDYKDETTIDDSIMDADSLWVDTQDDDRSIMTEQLETIPKEEKTEKEARRSSLEKHRKEKPFKTGRGRISTPERKIAKKEPSTVSRDEVRRKKAVYKKAELAKKTEVQAHSPSRKFILKPAIKYTRPTHLSCVKRKTTAGAESAQAPSVFKQAKDKVSDGVTKSPEKRSSLPRPSSILPPRRGVSGDRDENSFSLNSSISSSARRTTRSEPIRRAGKSGTSTPTTPGSTAITPGTPPSYSSRTPGTPGTPSYPRTPHTPGTPKSAILVPSEKKVAIIRTPPKSPATPKQLRLINQPLPDLKNVKSKIGSTDNIKYQPKGGQVQIVTKKIDLSHVTSKCGSLKNIRHRPGGGRVKIESVKLDFKEKAQAKVGSLDNAHHVPGGGNVKIDSQKLNFREHAKARVDHGAEIITQSPGRSSVASPRRLSNVSSSGSINLLESPQLATLAEDVTAALAKQGL</sequence>
<feature type="compositionally biased region" description="Low complexity" evidence="8">
    <location>
        <begin position="124"/>
        <end position="133"/>
    </location>
</feature>
<dbReference type="RefSeq" id="XP_070314676.1">
    <property type="nucleotide sequence ID" value="XM_070458575.1"/>
</dbReference>
<feature type="region of interest" description="Disordered" evidence="8">
    <location>
        <begin position="1403"/>
        <end position="1470"/>
    </location>
</feature>
<feature type="compositionally biased region" description="Basic and acidic residues" evidence="8">
    <location>
        <begin position="403"/>
        <end position="421"/>
    </location>
</feature>
<accession>A0ABM4HGH7</accession>
<proteinExistence type="predicted"/>
<keyword evidence="5" id="KW-0677">Repeat</keyword>
<dbReference type="InterPro" id="IPR027324">
    <property type="entry name" value="MAP2/MAP4/Tau"/>
</dbReference>
<feature type="compositionally biased region" description="Polar residues" evidence="8">
    <location>
        <begin position="1216"/>
        <end position="1227"/>
    </location>
</feature>
<feature type="compositionally biased region" description="Low complexity" evidence="8">
    <location>
        <begin position="1595"/>
        <end position="1611"/>
    </location>
</feature>
<feature type="compositionally biased region" description="Basic and acidic residues" evidence="8">
    <location>
        <begin position="1416"/>
        <end position="1434"/>
    </location>
</feature>
<feature type="region of interest" description="Disordered" evidence="8">
    <location>
        <begin position="927"/>
        <end position="1038"/>
    </location>
</feature>
<protein>
    <recommendedName>
        <fullName evidence="7">Microtubule-associated protein</fullName>
    </recommendedName>
</protein>
<feature type="compositionally biased region" description="Basic and acidic residues" evidence="8">
    <location>
        <begin position="476"/>
        <end position="489"/>
    </location>
</feature>
<evidence type="ECO:0000259" key="9">
    <source>
        <dbReference type="Pfam" id="PF08377"/>
    </source>
</evidence>
<reference evidence="11" key="2">
    <citation type="submission" date="2025-08" db="UniProtKB">
        <authorList>
            <consortium name="RefSeq"/>
        </authorList>
    </citation>
    <scope>IDENTIFICATION</scope>
    <source>
        <tissue evidence="11">Tongue muscle</tissue>
    </source>
</reference>
<feature type="domain" description="MAP2/Tau projection" evidence="9">
    <location>
        <begin position="377"/>
        <end position="1514"/>
    </location>
</feature>
<dbReference type="Proteomes" id="UP001652640">
    <property type="component" value="Chromosome 30"/>
</dbReference>
<keyword evidence="2 7" id="KW-0963">Cytoplasm</keyword>
<dbReference type="InterPro" id="IPR013588">
    <property type="entry name" value="MAP2_projctn"/>
</dbReference>
<evidence type="ECO:0000256" key="5">
    <source>
        <dbReference type="ARBA" id="ARBA00022737"/>
    </source>
</evidence>
<feature type="compositionally biased region" description="Basic and acidic residues" evidence="8">
    <location>
        <begin position="1530"/>
        <end position="1547"/>
    </location>
</feature>
<feature type="compositionally biased region" description="Polar residues" evidence="8">
    <location>
        <begin position="422"/>
        <end position="432"/>
    </location>
</feature>
<feature type="region of interest" description="Disordered" evidence="8">
    <location>
        <begin position="1207"/>
        <end position="1249"/>
    </location>
</feature>
<feature type="compositionally biased region" description="Basic residues" evidence="8">
    <location>
        <begin position="1435"/>
        <end position="1444"/>
    </location>
</feature>
<dbReference type="GeneID" id="110128711"/>
<comment type="subcellular location">
    <subcellularLocation>
        <location evidence="1 7">Cytoplasm</location>
        <location evidence="1 7">Cytoskeleton</location>
    </subcellularLocation>
</comment>
<feature type="region of interest" description="Disordered" evidence="8">
    <location>
        <begin position="1305"/>
        <end position="1388"/>
    </location>
</feature>
<evidence type="ECO:0000313" key="11">
    <source>
        <dbReference type="RefSeq" id="XP_070314676.1"/>
    </source>
</evidence>
<dbReference type="PANTHER" id="PTHR11501">
    <property type="entry name" value="MICROTUBULE-ASSOCIATED PROTEIN"/>
    <property type="match status" value="1"/>
</dbReference>
<feature type="region of interest" description="Disordered" evidence="8">
    <location>
        <begin position="1514"/>
        <end position="1646"/>
    </location>
</feature>
<feature type="compositionally biased region" description="Basic and acidic residues" evidence="8">
    <location>
        <begin position="1363"/>
        <end position="1385"/>
    </location>
</feature>
<dbReference type="Pfam" id="PF00418">
    <property type="entry name" value="Tubulin-binding"/>
    <property type="match status" value="3"/>
</dbReference>
<feature type="compositionally biased region" description="Polar residues" evidence="8">
    <location>
        <begin position="885"/>
        <end position="895"/>
    </location>
</feature>
<feature type="compositionally biased region" description="Basic and acidic residues" evidence="8">
    <location>
        <begin position="927"/>
        <end position="937"/>
    </location>
</feature>
<dbReference type="PROSITE" id="PS00229">
    <property type="entry name" value="TAU_MAP_1"/>
    <property type="match status" value="1"/>
</dbReference>
<feature type="region of interest" description="Disordered" evidence="8">
    <location>
        <begin position="883"/>
        <end position="904"/>
    </location>
</feature>
<organism evidence="10 11">
    <name type="scientific">Odocoileus virginianus</name>
    <name type="common">White-tailed deer</name>
    <dbReference type="NCBI Taxonomy" id="9874"/>
    <lineage>
        <taxon>Eukaryota</taxon>
        <taxon>Metazoa</taxon>
        <taxon>Chordata</taxon>
        <taxon>Craniata</taxon>
        <taxon>Vertebrata</taxon>
        <taxon>Euteleostomi</taxon>
        <taxon>Mammalia</taxon>
        <taxon>Eutheria</taxon>
        <taxon>Laurasiatheria</taxon>
        <taxon>Artiodactyla</taxon>
        <taxon>Ruminantia</taxon>
        <taxon>Pecora</taxon>
        <taxon>Cervidae</taxon>
        <taxon>Odocoileinae</taxon>
        <taxon>Odocoileus</taxon>
    </lineage>
</organism>
<evidence type="ECO:0000256" key="1">
    <source>
        <dbReference type="ARBA" id="ARBA00004245"/>
    </source>
</evidence>
<feature type="compositionally biased region" description="Polar residues" evidence="8">
    <location>
        <begin position="63"/>
        <end position="73"/>
    </location>
</feature>
<feature type="region of interest" description="Disordered" evidence="8">
    <location>
        <begin position="752"/>
        <end position="786"/>
    </location>
</feature>
<feature type="compositionally biased region" description="Basic and acidic residues" evidence="8">
    <location>
        <begin position="1107"/>
        <end position="1164"/>
    </location>
</feature>
<evidence type="ECO:0000256" key="3">
    <source>
        <dbReference type="ARBA" id="ARBA00022553"/>
    </source>
</evidence>
<feature type="region of interest" description="Disordered" evidence="8">
    <location>
        <begin position="345"/>
        <end position="496"/>
    </location>
</feature>
<feature type="compositionally biased region" description="Polar residues" evidence="8">
    <location>
        <begin position="1617"/>
        <end position="1627"/>
    </location>
</feature>
<feature type="compositionally biased region" description="Basic and acidic residues" evidence="8">
    <location>
        <begin position="667"/>
        <end position="680"/>
    </location>
</feature>
<feature type="compositionally biased region" description="Low complexity" evidence="8">
    <location>
        <begin position="1570"/>
        <end position="1582"/>
    </location>
</feature>
<dbReference type="PROSITE" id="PS51491">
    <property type="entry name" value="TAU_MAP_2"/>
    <property type="match status" value="3"/>
</dbReference>